<dbReference type="PROSITE" id="PS51168">
    <property type="entry name" value="CHORISMATE_MUT_2"/>
    <property type="match status" value="1"/>
</dbReference>
<dbReference type="InterPro" id="IPR002701">
    <property type="entry name" value="CM_II_prokaryot"/>
</dbReference>
<feature type="domain" description="Chorismate mutase" evidence="3">
    <location>
        <begin position="261"/>
        <end position="352"/>
    </location>
</feature>
<evidence type="ECO:0000313" key="6">
    <source>
        <dbReference type="Proteomes" id="UP001379533"/>
    </source>
</evidence>
<dbReference type="InterPro" id="IPR036291">
    <property type="entry name" value="NAD(P)-bd_dom_sf"/>
</dbReference>
<dbReference type="PANTHER" id="PTHR21363">
    <property type="entry name" value="PREPHENATE DEHYDROGENASE"/>
    <property type="match status" value="1"/>
</dbReference>
<evidence type="ECO:0000259" key="3">
    <source>
        <dbReference type="PROSITE" id="PS51168"/>
    </source>
</evidence>
<dbReference type="SUPFAM" id="SSF48600">
    <property type="entry name" value="Chorismate mutase II"/>
    <property type="match status" value="1"/>
</dbReference>
<dbReference type="SUPFAM" id="SSF51735">
    <property type="entry name" value="NAD(P)-binding Rossmann-fold domains"/>
    <property type="match status" value="1"/>
</dbReference>
<dbReference type="EC" id="5.4.99.5" evidence="1"/>
<dbReference type="InterPro" id="IPR050812">
    <property type="entry name" value="Preph/Arog_dehydrog"/>
</dbReference>
<evidence type="ECO:0000256" key="1">
    <source>
        <dbReference type="ARBA" id="ARBA00012404"/>
    </source>
</evidence>
<proteinExistence type="predicted"/>
<dbReference type="EMBL" id="CP089982">
    <property type="protein sequence ID" value="WXA97249.1"/>
    <property type="molecule type" value="Genomic_DNA"/>
</dbReference>
<dbReference type="InterPro" id="IPR008927">
    <property type="entry name" value="6-PGluconate_DH-like_C_sf"/>
</dbReference>
<dbReference type="Pfam" id="PF01817">
    <property type="entry name" value="CM_2"/>
    <property type="match status" value="1"/>
</dbReference>
<accession>A0ABZ2KGP8</accession>
<dbReference type="RefSeq" id="WP_394847864.1">
    <property type="nucleotide sequence ID" value="NZ_CP089982.1"/>
</dbReference>
<dbReference type="Gene3D" id="3.40.50.720">
    <property type="entry name" value="NAD(P)-binding Rossmann-like Domain"/>
    <property type="match status" value="1"/>
</dbReference>
<evidence type="ECO:0000256" key="2">
    <source>
        <dbReference type="ARBA" id="ARBA00023002"/>
    </source>
</evidence>
<evidence type="ECO:0000259" key="4">
    <source>
        <dbReference type="PROSITE" id="PS51176"/>
    </source>
</evidence>
<dbReference type="InterPro" id="IPR036979">
    <property type="entry name" value="CM_dom_sf"/>
</dbReference>
<sequence>MTLVALLGYGRFGRAFGDLVTEAGFHLRAYDPYTEVPEAVRANSVAELVAGADLVVVAVPVPAMTAAVAEIAPHVTPDQLVLDVGSVKVRPVAALEGGLGARIPWVGTHPLFGPLSLTLAERPLRVVICPNEVHPEAARRARYFYESLGCVIIEQSAEDHDRAMARTHALAFFIAKGVIDADKALADDPPPFVPPSFQGLARTMQSVRADAGHLYRALHQDNPFAADVRQALIEALVHADRKLTSAEVATAPESLAIPDLGTRSPELHEARAHIDSLDRDLLVLLRRRADLAARAGRAKRALGHGVLDASREAELLNQRRRWAEEQGLDPAAVDDVFQAILRLSRSVQRQGD</sequence>
<dbReference type="Proteomes" id="UP001379533">
    <property type="component" value="Chromosome"/>
</dbReference>
<dbReference type="Gene3D" id="1.20.59.10">
    <property type="entry name" value="Chorismate mutase"/>
    <property type="match status" value="1"/>
</dbReference>
<dbReference type="InterPro" id="IPR036263">
    <property type="entry name" value="Chorismate_II_sf"/>
</dbReference>
<name>A0ABZ2KGP8_9BACT</name>
<dbReference type="SUPFAM" id="SSF48179">
    <property type="entry name" value="6-phosphogluconate dehydrogenase C-terminal domain-like"/>
    <property type="match status" value="1"/>
</dbReference>
<dbReference type="InterPro" id="IPR046826">
    <property type="entry name" value="PDH_N"/>
</dbReference>
<keyword evidence="2" id="KW-0560">Oxidoreductase</keyword>
<dbReference type="PANTHER" id="PTHR21363:SF0">
    <property type="entry name" value="PREPHENATE DEHYDROGENASE [NADP(+)]"/>
    <property type="match status" value="1"/>
</dbReference>
<gene>
    <name evidence="5" type="ORF">LZC95_10420</name>
</gene>
<keyword evidence="6" id="KW-1185">Reference proteome</keyword>
<evidence type="ECO:0000313" key="5">
    <source>
        <dbReference type="EMBL" id="WXA97249.1"/>
    </source>
</evidence>
<reference evidence="5 6" key="1">
    <citation type="submission" date="2021-12" db="EMBL/GenBank/DDBJ databases">
        <title>Discovery of the Pendulisporaceae a myxobacterial family with distinct sporulation behavior and unique specialized metabolism.</title>
        <authorList>
            <person name="Garcia R."/>
            <person name="Popoff A."/>
            <person name="Bader C.D."/>
            <person name="Loehr J."/>
            <person name="Walesch S."/>
            <person name="Walt C."/>
            <person name="Boldt J."/>
            <person name="Bunk B."/>
            <person name="Haeckl F.J.F.P.J."/>
            <person name="Gunesch A.P."/>
            <person name="Birkelbach J."/>
            <person name="Nuebel U."/>
            <person name="Pietschmann T."/>
            <person name="Bach T."/>
            <person name="Mueller R."/>
        </authorList>
    </citation>
    <scope>NUCLEOTIDE SEQUENCE [LARGE SCALE GENOMIC DNA]</scope>
    <source>
        <strain evidence="5 6">MSr12523</strain>
    </source>
</reference>
<organism evidence="5 6">
    <name type="scientific">Pendulispora brunnea</name>
    <dbReference type="NCBI Taxonomy" id="2905690"/>
    <lineage>
        <taxon>Bacteria</taxon>
        <taxon>Pseudomonadati</taxon>
        <taxon>Myxococcota</taxon>
        <taxon>Myxococcia</taxon>
        <taxon>Myxococcales</taxon>
        <taxon>Sorangiineae</taxon>
        <taxon>Pendulisporaceae</taxon>
        <taxon>Pendulispora</taxon>
    </lineage>
</organism>
<dbReference type="InterPro" id="IPR003099">
    <property type="entry name" value="Prephen_DH"/>
</dbReference>
<dbReference type="PROSITE" id="PS51176">
    <property type="entry name" value="PDH_ADH"/>
    <property type="match status" value="1"/>
</dbReference>
<feature type="domain" description="Prephenate/arogenate dehydrogenase" evidence="4">
    <location>
        <begin position="2"/>
        <end position="285"/>
    </location>
</feature>
<dbReference type="Pfam" id="PF02153">
    <property type="entry name" value="PDH_N"/>
    <property type="match status" value="1"/>
</dbReference>
<dbReference type="SMART" id="SM00830">
    <property type="entry name" value="CM_2"/>
    <property type="match status" value="1"/>
</dbReference>
<protein>
    <recommendedName>
        <fullName evidence="1">chorismate mutase</fullName>
        <ecNumber evidence="1">5.4.99.5</ecNumber>
    </recommendedName>
</protein>